<evidence type="ECO:0000313" key="6">
    <source>
        <dbReference type="Proteomes" id="UP001500784"/>
    </source>
</evidence>
<accession>A0ABN2P315</accession>
<feature type="compositionally biased region" description="Gly residues" evidence="1">
    <location>
        <begin position="97"/>
        <end position="118"/>
    </location>
</feature>
<keyword evidence="6" id="KW-1185">Reference proteome</keyword>
<sequence>MFTAASVALSGLGLGAAIPAHAAPLPQHVWDFTEPADWYVPDGTSTILVGLHGGNGGSINMGTGGRGADFAVQIPVTQGDRITVYPAKDAKGRKGGKGWTNGGDGGGGSLSGADGGGGGGAAAVKLNGQLVAVAGGGGGGGGYSGDPGWGISLAGLLKILEAAGGYSGPGDTSGSFTFVHGGNGGASGSGSTDGRTVQTWPATWGEGKHSTAPGQNGKDDAKFAGYGKSGGKGGSAAFATSGGGGGGGGGGWPASGTGGGPGRKFLSYSAGSGGGTGMSWVSDVGRRISIDTAARRPEDMHDYFGPLSETGKVRIMVPVTSTTKLTAPAQVEAGQDIPLRVRTADTRTPNTPLHGWVDLYQGSTRIKYATIGGDHTFTVPGLPAGTHQFRAEFRPTEAHQRDYKQSSTYSQDTVTVTVVNPVPPPPPGPSEVASATSIDVAPALTTYGDTLAANVTVEVGGGVDITGQTVTVEVDEVPVGTGTLVDAGNGIFTAGPVLHVPPAGNHVATARFAGSQDADPSTVDVLPSASVPVPFSVARAATATAITQAPSAPRAFEKVDVAATVRAGATAVSGQAALYANGGLLAYGTADIAGEVLFDDVVLPWGTETLTVEFLGDANEQYASSTSPPHPVAVTPIATLTTLSLSSASVRADQPVTMSATVTNALLGVDIDPRGAVEFLFDDEVVHTVPTGMDSDPDVDDGEATFEFVSDTLPIGAHQVTARFVPEPGFGASASAATGLELRGIPTVVVPREAVVSASSGSPVTIEIASAIAGSTVRAAASTALAAAGDPLGGHIEASLGAASMDAFEVVSGRGVVTLSGLPAGTHEVRLRFVPESPAMLESSTTVTVNVTAADEGRNESGADGTSYGDNGDRGRGELPDTGAGFGPAWALGLLLIAAGAVFLAISRRARRRT</sequence>
<name>A0ABN2P315_9MICC</name>
<proteinExistence type="predicted"/>
<dbReference type="Proteomes" id="UP001500784">
    <property type="component" value="Unassembled WGS sequence"/>
</dbReference>
<dbReference type="EMBL" id="BAAALV010000002">
    <property type="protein sequence ID" value="GAA1910339.1"/>
    <property type="molecule type" value="Genomic_DNA"/>
</dbReference>
<keyword evidence="3" id="KW-0732">Signal</keyword>
<dbReference type="Pfam" id="PF16640">
    <property type="entry name" value="Big_3_5"/>
    <property type="match status" value="1"/>
</dbReference>
<dbReference type="Gene3D" id="2.60.40.10">
    <property type="entry name" value="Immunoglobulins"/>
    <property type="match status" value="2"/>
</dbReference>
<keyword evidence="2" id="KW-0472">Membrane</keyword>
<evidence type="ECO:0000259" key="4">
    <source>
        <dbReference type="Pfam" id="PF16640"/>
    </source>
</evidence>
<feature type="region of interest" description="Disordered" evidence="1">
    <location>
        <begin position="854"/>
        <end position="880"/>
    </location>
</feature>
<evidence type="ECO:0000256" key="2">
    <source>
        <dbReference type="SAM" id="Phobius"/>
    </source>
</evidence>
<dbReference type="InterPro" id="IPR013783">
    <property type="entry name" value="Ig-like_fold"/>
</dbReference>
<evidence type="ECO:0000256" key="1">
    <source>
        <dbReference type="SAM" id="MobiDB-lite"/>
    </source>
</evidence>
<feature type="region of interest" description="Disordered" evidence="1">
    <location>
        <begin position="88"/>
        <end position="118"/>
    </location>
</feature>
<evidence type="ECO:0000256" key="3">
    <source>
        <dbReference type="SAM" id="SignalP"/>
    </source>
</evidence>
<feature type="chain" id="PRO_5046845741" description="Bacterial Ig-like domain-containing protein" evidence="3">
    <location>
        <begin position="23"/>
        <end position="914"/>
    </location>
</feature>
<evidence type="ECO:0000313" key="5">
    <source>
        <dbReference type="EMBL" id="GAA1910339.1"/>
    </source>
</evidence>
<keyword evidence="2" id="KW-0812">Transmembrane</keyword>
<feature type="signal peptide" evidence="3">
    <location>
        <begin position="1"/>
        <end position="22"/>
    </location>
</feature>
<keyword evidence="2" id="KW-1133">Transmembrane helix</keyword>
<reference evidence="5 6" key="1">
    <citation type="journal article" date="2019" name="Int. J. Syst. Evol. Microbiol.">
        <title>The Global Catalogue of Microorganisms (GCM) 10K type strain sequencing project: providing services to taxonomists for standard genome sequencing and annotation.</title>
        <authorList>
            <consortium name="The Broad Institute Genomics Platform"/>
            <consortium name="The Broad Institute Genome Sequencing Center for Infectious Disease"/>
            <person name="Wu L."/>
            <person name="Ma J."/>
        </authorList>
    </citation>
    <scope>NUCLEOTIDE SEQUENCE [LARGE SCALE GENOMIC DNA]</scope>
    <source>
        <strain evidence="5 6">JCM 13316</strain>
    </source>
</reference>
<comment type="caution">
    <text evidence="5">The sequence shown here is derived from an EMBL/GenBank/DDBJ whole genome shotgun (WGS) entry which is preliminary data.</text>
</comment>
<gene>
    <name evidence="5" type="ORF">GCM10009688_13930</name>
</gene>
<organism evidence="5 6">
    <name type="scientific">Arthrobacter gandavensis</name>
    <dbReference type="NCBI Taxonomy" id="169960"/>
    <lineage>
        <taxon>Bacteria</taxon>
        <taxon>Bacillati</taxon>
        <taxon>Actinomycetota</taxon>
        <taxon>Actinomycetes</taxon>
        <taxon>Micrococcales</taxon>
        <taxon>Micrococcaceae</taxon>
        <taxon>Arthrobacter</taxon>
    </lineage>
</organism>
<feature type="region of interest" description="Disordered" evidence="1">
    <location>
        <begin position="204"/>
        <end position="225"/>
    </location>
</feature>
<feature type="transmembrane region" description="Helical" evidence="2">
    <location>
        <begin position="889"/>
        <end position="906"/>
    </location>
</feature>
<protein>
    <recommendedName>
        <fullName evidence="4">Bacterial Ig-like domain-containing protein</fullName>
    </recommendedName>
</protein>
<feature type="domain" description="Bacterial Ig-like" evidence="4">
    <location>
        <begin position="644"/>
        <end position="738"/>
    </location>
</feature>
<dbReference type="InterPro" id="IPR032109">
    <property type="entry name" value="Big_3_5"/>
</dbReference>